<dbReference type="Ensembl" id="ENSFHET00000009787.1">
    <property type="protein sequence ID" value="ENSFHEP00000003884.1"/>
    <property type="gene ID" value="ENSFHEG00000004812.1"/>
</dbReference>
<dbReference type="GO" id="GO:0005886">
    <property type="term" value="C:plasma membrane"/>
    <property type="evidence" value="ECO:0007669"/>
    <property type="project" value="UniProtKB-SubCell"/>
</dbReference>
<dbReference type="GO" id="GO:0009617">
    <property type="term" value="P:response to bacterium"/>
    <property type="evidence" value="ECO:0007669"/>
    <property type="project" value="TreeGrafter"/>
</dbReference>
<dbReference type="InterPro" id="IPR007110">
    <property type="entry name" value="Ig-like_dom"/>
</dbReference>
<evidence type="ECO:0000256" key="8">
    <source>
        <dbReference type="SAM" id="MobiDB-lite"/>
    </source>
</evidence>
<evidence type="ECO:0000313" key="11">
    <source>
        <dbReference type="Ensembl" id="ENSFHEP00000003884.1"/>
    </source>
</evidence>
<feature type="domain" description="Ig-like" evidence="10">
    <location>
        <begin position="37"/>
        <end position="133"/>
    </location>
</feature>
<dbReference type="PANTHER" id="PTHR19433:SF127">
    <property type="entry name" value="NITR9"/>
    <property type="match status" value="1"/>
</dbReference>
<dbReference type="STRING" id="8078.ENSFHEP00000003884"/>
<keyword evidence="9" id="KW-1133">Transmembrane helix</keyword>
<keyword evidence="3" id="KW-0732">Signal</keyword>
<dbReference type="SMART" id="SM00409">
    <property type="entry name" value="IG"/>
    <property type="match status" value="2"/>
</dbReference>
<keyword evidence="6" id="KW-1015">Disulfide bond</keyword>
<dbReference type="InterPro" id="IPR003599">
    <property type="entry name" value="Ig_sub"/>
</dbReference>
<evidence type="ECO:0000256" key="1">
    <source>
        <dbReference type="ARBA" id="ARBA00004236"/>
    </source>
</evidence>
<dbReference type="InterPro" id="IPR013106">
    <property type="entry name" value="Ig_V-set"/>
</dbReference>
<sequence length="331" mass="37190">FASTIVFAFCLPVAHKTHLRMSSLLNQDIGFLSAHVGDKVTLQCSHEGDDVAWICWYMQTLGQKPKLISSSFLYGTEVTFYDEFKNNVHYIPDRKEQTHYLTILNLKMSDSATYYCAISYKQIVKFVNGTTVSVKGSGSNIQASIHQLESETVQAGDSVTLNCTVQIGSCDEEHEVYWFRNIEESQPGLIYTHGYRKDQCMRNPNTTSKICVHNLSMKNLNESHTGTYYCAVASCGHVVFGNGTMLNLSCDMTKFLVYFLAGSSTTLLLVLLIAFGYKLSKKYYQTAGNGNNQDTDGLHYASINVNHSNRSQRQRSSKETECFYSSISQNK</sequence>
<dbReference type="Proteomes" id="UP000265000">
    <property type="component" value="Unplaced"/>
</dbReference>
<comment type="subcellular location">
    <subcellularLocation>
        <location evidence="1">Cell membrane</location>
    </subcellularLocation>
</comment>
<evidence type="ECO:0000256" key="4">
    <source>
        <dbReference type="ARBA" id="ARBA00022859"/>
    </source>
</evidence>
<name>A0A3Q2NWQ5_FUNHE</name>
<dbReference type="InterPro" id="IPR052051">
    <property type="entry name" value="TCR_complex_component"/>
</dbReference>
<dbReference type="InterPro" id="IPR036179">
    <property type="entry name" value="Ig-like_dom_sf"/>
</dbReference>
<dbReference type="Pfam" id="PF07686">
    <property type="entry name" value="V-set"/>
    <property type="match status" value="2"/>
</dbReference>
<keyword evidence="7" id="KW-0325">Glycoprotein</keyword>
<feature type="domain" description="Ig-like" evidence="10">
    <location>
        <begin position="139"/>
        <end position="249"/>
    </location>
</feature>
<keyword evidence="2" id="KW-1003">Cell membrane</keyword>
<keyword evidence="4" id="KW-0391">Immunity</keyword>
<evidence type="ECO:0000256" key="7">
    <source>
        <dbReference type="ARBA" id="ARBA00023180"/>
    </source>
</evidence>
<dbReference type="InterPro" id="IPR013783">
    <property type="entry name" value="Ig-like_fold"/>
</dbReference>
<dbReference type="AlphaFoldDB" id="A0A3Q2NWQ5"/>
<keyword evidence="12" id="KW-1185">Reference proteome</keyword>
<dbReference type="GO" id="GO:0002376">
    <property type="term" value="P:immune system process"/>
    <property type="evidence" value="ECO:0007669"/>
    <property type="project" value="UniProtKB-KW"/>
</dbReference>
<keyword evidence="9" id="KW-0812">Transmembrane</keyword>
<dbReference type="PANTHER" id="PTHR19433">
    <property type="entry name" value="T-CELL RECEPTOR ALPHA CHAIN V REGION-RELATED"/>
    <property type="match status" value="1"/>
</dbReference>
<dbReference type="Gene3D" id="2.60.40.10">
    <property type="entry name" value="Immunoglobulins"/>
    <property type="match status" value="2"/>
</dbReference>
<reference evidence="11" key="2">
    <citation type="submission" date="2025-09" db="UniProtKB">
        <authorList>
            <consortium name="Ensembl"/>
        </authorList>
    </citation>
    <scope>IDENTIFICATION</scope>
</reference>
<reference evidence="11" key="1">
    <citation type="submission" date="2025-08" db="UniProtKB">
        <authorList>
            <consortium name="Ensembl"/>
        </authorList>
    </citation>
    <scope>IDENTIFICATION</scope>
</reference>
<dbReference type="GeneTree" id="ENSGT00940000162676"/>
<keyword evidence="5 9" id="KW-0472">Membrane</keyword>
<evidence type="ECO:0000313" key="12">
    <source>
        <dbReference type="Proteomes" id="UP000265000"/>
    </source>
</evidence>
<feature type="transmembrane region" description="Helical" evidence="9">
    <location>
        <begin position="255"/>
        <end position="277"/>
    </location>
</feature>
<evidence type="ECO:0000259" key="10">
    <source>
        <dbReference type="PROSITE" id="PS50835"/>
    </source>
</evidence>
<protein>
    <recommendedName>
        <fullName evidence="10">Ig-like domain-containing protein</fullName>
    </recommendedName>
</protein>
<evidence type="ECO:0000256" key="5">
    <source>
        <dbReference type="ARBA" id="ARBA00023136"/>
    </source>
</evidence>
<feature type="region of interest" description="Disordered" evidence="8">
    <location>
        <begin position="308"/>
        <end position="331"/>
    </location>
</feature>
<dbReference type="PROSITE" id="PS50835">
    <property type="entry name" value="IG_LIKE"/>
    <property type="match status" value="2"/>
</dbReference>
<evidence type="ECO:0000256" key="6">
    <source>
        <dbReference type="ARBA" id="ARBA00023157"/>
    </source>
</evidence>
<proteinExistence type="predicted"/>
<evidence type="ECO:0000256" key="3">
    <source>
        <dbReference type="ARBA" id="ARBA00022729"/>
    </source>
</evidence>
<dbReference type="SUPFAM" id="SSF48726">
    <property type="entry name" value="Immunoglobulin"/>
    <property type="match status" value="2"/>
</dbReference>
<dbReference type="CDD" id="cd00099">
    <property type="entry name" value="IgV"/>
    <property type="match status" value="2"/>
</dbReference>
<evidence type="ECO:0000256" key="2">
    <source>
        <dbReference type="ARBA" id="ARBA00022475"/>
    </source>
</evidence>
<organism evidence="11 12">
    <name type="scientific">Fundulus heteroclitus</name>
    <name type="common">Killifish</name>
    <name type="synonym">Mummichog</name>
    <dbReference type="NCBI Taxonomy" id="8078"/>
    <lineage>
        <taxon>Eukaryota</taxon>
        <taxon>Metazoa</taxon>
        <taxon>Chordata</taxon>
        <taxon>Craniata</taxon>
        <taxon>Vertebrata</taxon>
        <taxon>Euteleostomi</taxon>
        <taxon>Actinopterygii</taxon>
        <taxon>Neopterygii</taxon>
        <taxon>Teleostei</taxon>
        <taxon>Neoteleostei</taxon>
        <taxon>Acanthomorphata</taxon>
        <taxon>Ovalentaria</taxon>
        <taxon>Atherinomorphae</taxon>
        <taxon>Cyprinodontiformes</taxon>
        <taxon>Fundulidae</taxon>
        <taxon>Fundulus</taxon>
    </lineage>
</organism>
<dbReference type="SMART" id="SM00406">
    <property type="entry name" value="IGv"/>
    <property type="match status" value="1"/>
</dbReference>
<evidence type="ECO:0000256" key="9">
    <source>
        <dbReference type="SAM" id="Phobius"/>
    </source>
</evidence>
<accession>A0A3Q2NWQ5</accession>